<evidence type="ECO:0000259" key="2">
    <source>
        <dbReference type="PROSITE" id="PS50943"/>
    </source>
</evidence>
<proteinExistence type="predicted"/>
<evidence type="ECO:0000313" key="3">
    <source>
        <dbReference type="EMBL" id="CAA6829871.1"/>
    </source>
</evidence>
<feature type="domain" description="HTH cro/C1-type" evidence="2">
    <location>
        <begin position="36"/>
        <end position="85"/>
    </location>
</feature>
<dbReference type="InterPro" id="IPR001387">
    <property type="entry name" value="Cro/C1-type_HTH"/>
</dbReference>
<dbReference type="InterPro" id="IPR010982">
    <property type="entry name" value="Lambda_DNA-bd_dom_sf"/>
</dbReference>
<dbReference type="Gene3D" id="1.10.260.40">
    <property type="entry name" value="lambda repressor-like DNA-binding domains"/>
    <property type="match status" value="1"/>
</dbReference>
<dbReference type="SMART" id="SM00530">
    <property type="entry name" value="HTH_XRE"/>
    <property type="match status" value="1"/>
</dbReference>
<dbReference type="CDD" id="cd00093">
    <property type="entry name" value="HTH_XRE"/>
    <property type="match status" value="1"/>
</dbReference>
<accession>A0A6S6UGT0</accession>
<evidence type="ECO:0000256" key="1">
    <source>
        <dbReference type="SAM" id="MobiDB-lite"/>
    </source>
</evidence>
<sequence length="134" mass="15056">MKKNLISNAFNKVPKENKQFVSKNLDISQQVFAILEEKGWSQIDLARRLGKHKSDVSRMLSGLQNLTLKTITKLEAILETDIILTPIKAEQKFGTIKYVTLTVDVNKNDTSISKTPHDNSGMWKESIASPKKSA</sequence>
<dbReference type="GO" id="GO:0003677">
    <property type="term" value="F:DNA binding"/>
    <property type="evidence" value="ECO:0007669"/>
    <property type="project" value="InterPro"/>
</dbReference>
<gene>
    <name evidence="3" type="ORF">HELGO_WM25812</name>
</gene>
<dbReference type="AlphaFoldDB" id="A0A6S6UGT0"/>
<dbReference type="PROSITE" id="PS50943">
    <property type="entry name" value="HTH_CROC1"/>
    <property type="match status" value="1"/>
</dbReference>
<organism evidence="3">
    <name type="scientific">uncultured Aureispira sp</name>
    <dbReference type="NCBI Taxonomy" id="1331704"/>
    <lineage>
        <taxon>Bacteria</taxon>
        <taxon>Pseudomonadati</taxon>
        <taxon>Bacteroidota</taxon>
        <taxon>Saprospiria</taxon>
        <taxon>Saprospirales</taxon>
        <taxon>Saprospiraceae</taxon>
        <taxon>Aureispira</taxon>
        <taxon>environmental samples</taxon>
    </lineage>
</organism>
<dbReference type="EMBL" id="CACVAQ010000523">
    <property type="protein sequence ID" value="CAA6829871.1"/>
    <property type="molecule type" value="Genomic_DNA"/>
</dbReference>
<dbReference type="Pfam" id="PF01381">
    <property type="entry name" value="HTH_3"/>
    <property type="match status" value="1"/>
</dbReference>
<protein>
    <submittedName>
        <fullName evidence="3">Transcriptional regulator, XRE family</fullName>
    </submittedName>
</protein>
<reference evidence="3" key="1">
    <citation type="submission" date="2020-01" db="EMBL/GenBank/DDBJ databases">
        <authorList>
            <person name="Meier V. D."/>
            <person name="Meier V D."/>
        </authorList>
    </citation>
    <scope>NUCLEOTIDE SEQUENCE</scope>
    <source>
        <strain evidence="3">HLG_WM_MAG_10</strain>
    </source>
</reference>
<name>A0A6S6UGT0_9BACT</name>
<feature type="region of interest" description="Disordered" evidence="1">
    <location>
        <begin position="109"/>
        <end position="134"/>
    </location>
</feature>
<dbReference type="SUPFAM" id="SSF47413">
    <property type="entry name" value="lambda repressor-like DNA-binding domains"/>
    <property type="match status" value="1"/>
</dbReference>